<dbReference type="Pfam" id="PF00563">
    <property type="entry name" value="EAL"/>
    <property type="match status" value="1"/>
</dbReference>
<dbReference type="Pfam" id="PF00990">
    <property type="entry name" value="GGDEF"/>
    <property type="match status" value="1"/>
</dbReference>
<dbReference type="InterPro" id="IPR000160">
    <property type="entry name" value="GGDEF_dom"/>
</dbReference>
<dbReference type="CDD" id="cd01948">
    <property type="entry name" value="EAL"/>
    <property type="match status" value="1"/>
</dbReference>
<evidence type="ECO:0000313" key="2">
    <source>
        <dbReference type="EMBL" id="MPQ83208.1"/>
    </source>
</evidence>
<dbReference type="GO" id="GO:0071111">
    <property type="term" value="F:cyclic-guanylate-specific phosphodiesterase activity"/>
    <property type="evidence" value="ECO:0007669"/>
    <property type="project" value="InterPro"/>
</dbReference>
<dbReference type="InterPro" id="IPR029787">
    <property type="entry name" value="Nucleotide_cyclase"/>
</dbReference>
<dbReference type="SUPFAM" id="SSF55781">
    <property type="entry name" value="GAF domain-like"/>
    <property type="match status" value="1"/>
</dbReference>
<evidence type="ECO:0000259" key="1">
    <source>
        <dbReference type="PROSITE" id="PS50883"/>
    </source>
</evidence>
<protein>
    <submittedName>
        <fullName evidence="2">EAL domain-containing protein</fullName>
    </submittedName>
</protein>
<gene>
    <name evidence="2" type="ORF">F0170_03940</name>
</gene>
<dbReference type="InterPro" id="IPR043128">
    <property type="entry name" value="Rev_trsase/Diguanyl_cyclase"/>
</dbReference>
<dbReference type="SMART" id="SM00052">
    <property type="entry name" value="EAL"/>
    <property type="match status" value="1"/>
</dbReference>
<dbReference type="RefSeq" id="WP_152748743.1">
    <property type="nucleotide sequence ID" value="NZ_VUBA01000024.1"/>
</dbReference>
<reference evidence="2 3" key="1">
    <citation type="submission" date="2019-09" db="EMBL/GenBank/DDBJ databases">
        <title>The draft genomes of Allium pathogen Pseudomonas sp.</title>
        <authorList>
            <person name="Fujikawa T."/>
            <person name="Sawada H."/>
        </authorList>
    </citation>
    <scope>NUCLEOTIDE SEQUENCE [LARGE SCALE GENOMIC DNA]</scope>
    <source>
        <strain evidence="2 3">MAFF 730085</strain>
    </source>
</reference>
<dbReference type="Gene3D" id="3.30.450.40">
    <property type="match status" value="1"/>
</dbReference>
<feature type="domain" description="EAL" evidence="1">
    <location>
        <begin position="334"/>
        <end position="588"/>
    </location>
</feature>
<dbReference type="InterPro" id="IPR050706">
    <property type="entry name" value="Cyclic-di-GMP_PDE-like"/>
</dbReference>
<dbReference type="Gene3D" id="3.30.70.270">
    <property type="match status" value="1"/>
</dbReference>
<accession>A0A5N7JP79</accession>
<evidence type="ECO:0000313" key="3">
    <source>
        <dbReference type="Proteomes" id="UP000325438"/>
    </source>
</evidence>
<dbReference type="Proteomes" id="UP000325438">
    <property type="component" value="Unassembled WGS sequence"/>
</dbReference>
<dbReference type="EMBL" id="VUBA01000024">
    <property type="protein sequence ID" value="MPQ83208.1"/>
    <property type="molecule type" value="Genomic_DNA"/>
</dbReference>
<comment type="caution">
    <text evidence="2">The sequence shown here is derived from an EMBL/GenBank/DDBJ whole genome shotgun (WGS) entry which is preliminary data.</text>
</comment>
<dbReference type="PANTHER" id="PTHR33121">
    <property type="entry name" value="CYCLIC DI-GMP PHOSPHODIESTERASE PDEF"/>
    <property type="match status" value="1"/>
</dbReference>
<dbReference type="InterPro" id="IPR001633">
    <property type="entry name" value="EAL_dom"/>
</dbReference>
<dbReference type="SUPFAM" id="SSF55073">
    <property type="entry name" value="Nucleotide cyclase"/>
    <property type="match status" value="1"/>
</dbReference>
<dbReference type="InterPro" id="IPR003018">
    <property type="entry name" value="GAF"/>
</dbReference>
<proteinExistence type="predicted"/>
<sequence length="594" mass="65947">MGEGAPIPANEAERLKQVEKYCHVDADDDEVFDKIVQMTSAYFSAPIALISIVDRHQQWFRARVGIKETQTPRAVSFCAYSTLDNTQLEVLDATRDPRFKNNPLVTGPPYIRYYAGAPLITEEGFTLGSLCIIDTLARPAMTESDMAMLNSFAELVMMRIRGVRSRNFVDQPTGLFNRLRLEEDIRQTLQINDVCQIYAVDVITPKLLNDIVKALGYSFAEELILAIKSRLQTLLPSQCVLYKISSTRFGFILKDNQTARHICESILSNFKQPVACHGIPIPLQVGIGVLPVLTSQAPQQDWVRLVVSAADEARDRQLGWSLYEPQFDAAQQRALMLLSSLPEAVSSDKQFSLVYQPKINLPSGSCQSVEALIRWTHPLLGNISPAEFIPLAEKTALIPSVGLWVLNATVQQAIAWKARGLRLRIAMNIAVSDLESTEFVDTLLNQIDTHGLDPASFELEFTERMLMINPDEIIRQLKRVREVGVEVAVDDFGTGYSNWAYLKELPANTVKLDQSLISGLGTNTNDKQLVKTLIGLAKGLGYQVVAEGVESQKILNLLTQWGCSEAQGYLIAKPMSATALEAWIEQGSFGGQVK</sequence>
<dbReference type="SMART" id="SM00267">
    <property type="entry name" value="GGDEF"/>
    <property type="match status" value="1"/>
</dbReference>
<name>A0A5N7JP79_9PSED</name>
<dbReference type="SUPFAM" id="SSF141868">
    <property type="entry name" value="EAL domain-like"/>
    <property type="match status" value="1"/>
</dbReference>
<dbReference type="InterPro" id="IPR029016">
    <property type="entry name" value="GAF-like_dom_sf"/>
</dbReference>
<dbReference type="Gene3D" id="3.20.20.450">
    <property type="entry name" value="EAL domain"/>
    <property type="match status" value="1"/>
</dbReference>
<dbReference type="AlphaFoldDB" id="A0A5N7JP79"/>
<dbReference type="PROSITE" id="PS50883">
    <property type="entry name" value="EAL"/>
    <property type="match status" value="1"/>
</dbReference>
<dbReference type="InterPro" id="IPR035919">
    <property type="entry name" value="EAL_sf"/>
</dbReference>
<organism evidence="2 3">
    <name type="scientific">Pseudomonas kitaguniensis</name>
    <dbReference type="NCBI Taxonomy" id="2607908"/>
    <lineage>
        <taxon>Bacteria</taxon>
        <taxon>Pseudomonadati</taxon>
        <taxon>Pseudomonadota</taxon>
        <taxon>Gammaproteobacteria</taxon>
        <taxon>Pseudomonadales</taxon>
        <taxon>Pseudomonadaceae</taxon>
        <taxon>Pseudomonas</taxon>
    </lineage>
</organism>
<dbReference type="PANTHER" id="PTHR33121:SF19">
    <property type="entry name" value="CYCLIC DI-GMP PHOSPHODIESTERASE PA2567"/>
    <property type="match status" value="1"/>
</dbReference>
<dbReference type="Pfam" id="PF01590">
    <property type="entry name" value="GAF"/>
    <property type="match status" value="1"/>
</dbReference>